<dbReference type="InterPro" id="IPR036757">
    <property type="entry name" value="TFR-like_dimer_dom_sf"/>
</dbReference>
<dbReference type="Proteomes" id="UP000240883">
    <property type="component" value="Unassembled WGS sequence"/>
</dbReference>
<sequence length="718" mass="79449">MKLYHILCVAISVQAFEPHYVFRDRDRHVDRDYHESSKTFPPSLSYEERILVESFDSSSIDGWSYYYSAQLATSHRRNIAGEGKPVPQWTSERWQDFGIKSRLDGYYVYLNYPIARSVQLTYLNGTIYSPSLEEDALDVDQSTNNTDRVPAYHGYSFSGNVSGEYVYVGRGTRQDFDRLISLGVELEGKVALAKYGGPFRGLKIKNAQEYGMVGALLFTDPGDDHNMTEAHGYSAYPNGPARNPTAIQRGSVVYLSIYPGDPTTPGRPSKEHSPRSEKHTVPGIPSLPISWIEAKPILEALNGFGASASEVNNNDWVGTIPGVAYSTGPAPGLHLSLNNTMDDKFTWIWNTIGIINGTEEDEVVIVGNHHDSWMIGGAADPHSGSAIMVELAKAMGNLLRIGWKPRRTIVLASWDAEEYGLVGSTEWVEEFIPWLKKSTVSYINIDVGVSGSIPDFDATPDLHSLVVSIAKKIVWPHGQDETLHDVWVRNSGKIGALGAQSDYTAFVHRGGIASIDLGTTRAPLDPIYHTHSNYDSYYWMKEFVDPDFSIHKAMGQYLSLFLYHLANDEVVPLEPVHYGTAMQSYFRKLQNKPLSVDGAASLDLSELESAIYSFQGAAQYFNALRASAILNKSGIIKELNRRARDFSRGFISQGGLPDRPFFQHLIFAPGVDTGYAPVTFPGITEALEANETELAQQFVNKSARAILSATDTLCGVAL</sequence>
<dbReference type="Gene3D" id="1.20.930.40">
    <property type="entry name" value="Transferrin receptor-like, dimerisation domain"/>
    <property type="match status" value="1"/>
</dbReference>
<dbReference type="PANTHER" id="PTHR10404:SF46">
    <property type="entry name" value="VACUOLAR PROTEIN SORTING-ASSOCIATED PROTEIN 70"/>
    <property type="match status" value="1"/>
</dbReference>
<feature type="region of interest" description="Disordered" evidence="2">
    <location>
        <begin position="260"/>
        <end position="282"/>
    </location>
</feature>
<dbReference type="SUPFAM" id="SSF47672">
    <property type="entry name" value="Transferrin receptor-like dimerisation domain"/>
    <property type="match status" value="1"/>
</dbReference>
<dbReference type="FunFam" id="3.40.630.10:FF:000101">
    <property type="entry name" value="N-acetylated alpha-linked acidic dipeptidase like 1"/>
    <property type="match status" value="1"/>
</dbReference>
<proteinExistence type="inferred from homology"/>
<dbReference type="InterPro" id="IPR007365">
    <property type="entry name" value="TFR-like_dimer_dom"/>
</dbReference>
<dbReference type="STRING" id="1448308.A0A2T2P9B5"/>
<dbReference type="FunFam" id="3.50.30.30:FF:000008">
    <property type="entry name" value="Glutamate carboxypeptidase 2"/>
    <property type="match status" value="1"/>
</dbReference>
<reference evidence="6 7" key="1">
    <citation type="journal article" date="2018" name="Front. Microbiol.">
        <title>Genome-Wide Analysis of Corynespora cassiicola Leaf Fall Disease Putative Effectors.</title>
        <authorList>
            <person name="Lopez D."/>
            <person name="Ribeiro S."/>
            <person name="Label P."/>
            <person name="Fumanal B."/>
            <person name="Venisse J.S."/>
            <person name="Kohler A."/>
            <person name="de Oliveira R.R."/>
            <person name="Labutti K."/>
            <person name="Lipzen A."/>
            <person name="Lail K."/>
            <person name="Bauer D."/>
            <person name="Ohm R.A."/>
            <person name="Barry K.W."/>
            <person name="Spatafora J."/>
            <person name="Grigoriev I.V."/>
            <person name="Martin F.M."/>
            <person name="Pujade-Renaud V."/>
        </authorList>
    </citation>
    <scope>NUCLEOTIDE SEQUENCE [LARGE SCALE GENOMIC DNA]</scope>
    <source>
        <strain evidence="6 7">Philippines</strain>
    </source>
</reference>
<dbReference type="InterPro" id="IPR003137">
    <property type="entry name" value="PA_domain"/>
</dbReference>
<dbReference type="InterPro" id="IPR046450">
    <property type="entry name" value="PA_dom_sf"/>
</dbReference>
<dbReference type="SUPFAM" id="SSF52025">
    <property type="entry name" value="PA domain"/>
    <property type="match status" value="1"/>
</dbReference>
<evidence type="ECO:0000259" key="5">
    <source>
        <dbReference type="Pfam" id="PF04389"/>
    </source>
</evidence>
<dbReference type="Gene3D" id="3.40.630.10">
    <property type="entry name" value="Zn peptidases"/>
    <property type="match status" value="1"/>
</dbReference>
<comment type="similarity">
    <text evidence="1">Belongs to the peptidase M28 family. M28B subfamily.</text>
</comment>
<evidence type="ECO:0000256" key="2">
    <source>
        <dbReference type="SAM" id="MobiDB-lite"/>
    </source>
</evidence>
<evidence type="ECO:0000259" key="4">
    <source>
        <dbReference type="Pfam" id="PF04253"/>
    </source>
</evidence>
<dbReference type="Pfam" id="PF02225">
    <property type="entry name" value="PA"/>
    <property type="match status" value="1"/>
</dbReference>
<protein>
    <submittedName>
        <fullName evidence="6">N-acetylated-alpha-linked acidic dipeptidase-like protein 2</fullName>
    </submittedName>
</protein>
<dbReference type="PANTHER" id="PTHR10404">
    <property type="entry name" value="N-ACETYLATED-ALPHA-LINKED ACIDIC DIPEPTIDASE"/>
    <property type="match status" value="1"/>
</dbReference>
<dbReference type="InterPro" id="IPR007484">
    <property type="entry name" value="Peptidase_M28"/>
</dbReference>
<feature type="domain" description="Transferrin receptor-like dimerisation" evidence="4">
    <location>
        <begin position="602"/>
        <end position="713"/>
    </location>
</feature>
<evidence type="ECO:0000259" key="3">
    <source>
        <dbReference type="Pfam" id="PF02225"/>
    </source>
</evidence>
<dbReference type="Pfam" id="PF04253">
    <property type="entry name" value="TFR_dimer"/>
    <property type="match status" value="1"/>
</dbReference>
<dbReference type="InterPro" id="IPR039373">
    <property type="entry name" value="Peptidase_M28B"/>
</dbReference>
<name>A0A2T2P9B5_CORCC</name>
<dbReference type="Pfam" id="PF04389">
    <property type="entry name" value="Peptidase_M28"/>
    <property type="match status" value="1"/>
</dbReference>
<evidence type="ECO:0000313" key="7">
    <source>
        <dbReference type="Proteomes" id="UP000240883"/>
    </source>
</evidence>
<feature type="domain" description="PA" evidence="3">
    <location>
        <begin position="162"/>
        <end position="238"/>
    </location>
</feature>
<evidence type="ECO:0000313" key="6">
    <source>
        <dbReference type="EMBL" id="PSN74251.1"/>
    </source>
</evidence>
<organism evidence="6 7">
    <name type="scientific">Corynespora cassiicola Philippines</name>
    <dbReference type="NCBI Taxonomy" id="1448308"/>
    <lineage>
        <taxon>Eukaryota</taxon>
        <taxon>Fungi</taxon>
        <taxon>Dikarya</taxon>
        <taxon>Ascomycota</taxon>
        <taxon>Pezizomycotina</taxon>
        <taxon>Dothideomycetes</taxon>
        <taxon>Pleosporomycetidae</taxon>
        <taxon>Pleosporales</taxon>
        <taxon>Corynesporascaceae</taxon>
        <taxon>Corynespora</taxon>
    </lineage>
</organism>
<accession>A0A2T2P9B5</accession>
<dbReference type="CDD" id="cd02121">
    <property type="entry name" value="PA_GCPII_like"/>
    <property type="match status" value="1"/>
</dbReference>
<dbReference type="CDD" id="cd08022">
    <property type="entry name" value="M28_PSMA_like"/>
    <property type="match status" value="1"/>
</dbReference>
<dbReference type="AlphaFoldDB" id="A0A2T2P9B5"/>
<gene>
    <name evidence="6" type="ORF">BS50DRAFT_539383</name>
</gene>
<dbReference type="Gene3D" id="3.50.30.30">
    <property type="match status" value="1"/>
</dbReference>
<feature type="domain" description="Peptidase M28" evidence="5">
    <location>
        <begin position="350"/>
        <end position="532"/>
    </location>
</feature>
<feature type="compositionally biased region" description="Basic and acidic residues" evidence="2">
    <location>
        <begin position="268"/>
        <end position="280"/>
    </location>
</feature>
<dbReference type="EMBL" id="KZ678128">
    <property type="protein sequence ID" value="PSN74251.1"/>
    <property type="molecule type" value="Genomic_DNA"/>
</dbReference>
<evidence type="ECO:0000256" key="1">
    <source>
        <dbReference type="ARBA" id="ARBA00005634"/>
    </source>
</evidence>
<keyword evidence="7" id="KW-1185">Reference proteome</keyword>
<dbReference type="OrthoDB" id="5841748at2759"/>
<dbReference type="GO" id="GO:0004180">
    <property type="term" value="F:carboxypeptidase activity"/>
    <property type="evidence" value="ECO:0007669"/>
    <property type="project" value="TreeGrafter"/>
</dbReference>
<dbReference type="SUPFAM" id="SSF53187">
    <property type="entry name" value="Zn-dependent exopeptidases"/>
    <property type="match status" value="1"/>
</dbReference>